<dbReference type="AlphaFoldDB" id="G3VF77"/>
<comment type="similarity">
    <text evidence="9">Belongs to the G-protein coupled receptor 1 family.</text>
</comment>
<dbReference type="Gene3D" id="1.20.1070.10">
    <property type="entry name" value="Rhodopsin 7-helix transmembrane proteins"/>
    <property type="match status" value="1"/>
</dbReference>
<keyword evidence="10" id="KW-0716">Sensory transduction</keyword>
<reference evidence="12" key="3">
    <citation type="submission" date="2025-09" db="UniProtKB">
        <authorList>
            <consortium name="Ensembl"/>
        </authorList>
    </citation>
    <scope>IDENTIFICATION</scope>
</reference>
<feature type="transmembrane region" description="Helical" evidence="10">
    <location>
        <begin position="308"/>
        <end position="326"/>
    </location>
</feature>
<reference evidence="12" key="2">
    <citation type="submission" date="2025-08" db="UniProtKB">
        <authorList>
            <consortium name="Ensembl"/>
        </authorList>
    </citation>
    <scope>IDENTIFICATION</scope>
</reference>
<evidence type="ECO:0000259" key="11">
    <source>
        <dbReference type="PROSITE" id="PS50262"/>
    </source>
</evidence>
<dbReference type="FunFam" id="1.20.1070.10:FF:000015">
    <property type="entry name" value="Olfactory receptor"/>
    <property type="match status" value="1"/>
</dbReference>
<feature type="transmembrane region" description="Helical" evidence="10">
    <location>
        <begin position="93"/>
        <end position="111"/>
    </location>
</feature>
<dbReference type="Pfam" id="PF13853">
    <property type="entry name" value="7tm_4"/>
    <property type="match status" value="1"/>
</dbReference>
<dbReference type="PROSITE" id="PS00237">
    <property type="entry name" value="G_PROTEIN_RECEP_F1_1"/>
    <property type="match status" value="1"/>
</dbReference>
<dbReference type="RefSeq" id="XP_003759083.1">
    <property type="nucleotide sequence ID" value="XM_003759035.1"/>
</dbReference>
<dbReference type="PANTHER" id="PTHR48001">
    <property type="entry name" value="OLFACTORY RECEPTOR"/>
    <property type="match status" value="1"/>
</dbReference>
<dbReference type="STRING" id="9305.ENSSHAP00000001831"/>
<feature type="transmembrane region" description="Helical" evidence="10">
    <location>
        <begin position="271"/>
        <end position="293"/>
    </location>
</feature>
<dbReference type="GO" id="GO:0004930">
    <property type="term" value="F:G protein-coupled receptor activity"/>
    <property type="evidence" value="ECO:0007669"/>
    <property type="project" value="UniProtKB-KW"/>
</dbReference>
<keyword evidence="5 9" id="KW-0297">G-protein coupled receptor</keyword>
<feature type="transmembrane region" description="Helical" evidence="10">
    <location>
        <begin position="60"/>
        <end position="81"/>
    </location>
</feature>
<feature type="transmembrane region" description="Helical" evidence="10">
    <location>
        <begin position="165"/>
        <end position="185"/>
    </location>
</feature>
<evidence type="ECO:0000256" key="2">
    <source>
        <dbReference type="ARBA" id="ARBA00022475"/>
    </source>
</evidence>
<organism evidence="12 13">
    <name type="scientific">Sarcophilus harrisii</name>
    <name type="common">Tasmanian devil</name>
    <name type="synonym">Sarcophilus laniarius</name>
    <dbReference type="NCBI Taxonomy" id="9305"/>
    <lineage>
        <taxon>Eukaryota</taxon>
        <taxon>Metazoa</taxon>
        <taxon>Chordata</taxon>
        <taxon>Craniata</taxon>
        <taxon>Vertebrata</taxon>
        <taxon>Euteleostomi</taxon>
        <taxon>Mammalia</taxon>
        <taxon>Metatheria</taxon>
        <taxon>Dasyuromorphia</taxon>
        <taxon>Dasyuridae</taxon>
        <taxon>Sarcophilus</taxon>
    </lineage>
</organism>
<dbReference type="Proteomes" id="UP000007648">
    <property type="component" value="Unassembled WGS sequence"/>
</dbReference>
<dbReference type="eggNOG" id="ENOG502T9K3">
    <property type="taxonomic scope" value="Eukaryota"/>
</dbReference>
<keyword evidence="13" id="KW-1185">Reference proteome</keyword>
<dbReference type="PRINTS" id="PR00237">
    <property type="entry name" value="GPCRRHODOPSN"/>
</dbReference>
<name>G3VF77_SARHA</name>
<evidence type="ECO:0000256" key="3">
    <source>
        <dbReference type="ARBA" id="ARBA00022692"/>
    </source>
</evidence>
<dbReference type="PRINTS" id="PR00245">
    <property type="entry name" value="OLFACTORYR"/>
</dbReference>
<protein>
    <recommendedName>
        <fullName evidence="10">Olfactory receptor</fullName>
    </recommendedName>
</protein>
<keyword evidence="8 9" id="KW-0807">Transducer</keyword>
<dbReference type="SMART" id="SM01381">
    <property type="entry name" value="7TM_GPCR_Srsx"/>
    <property type="match status" value="1"/>
</dbReference>
<dbReference type="GO" id="GO:0004984">
    <property type="term" value="F:olfactory receptor activity"/>
    <property type="evidence" value="ECO:0007669"/>
    <property type="project" value="InterPro"/>
</dbReference>
<evidence type="ECO:0000313" key="13">
    <source>
        <dbReference type="Proteomes" id="UP000007648"/>
    </source>
</evidence>
<feature type="transmembrane region" description="Helical" evidence="10">
    <location>
        <begin position="240"/>
        <end position="259"/>
    </location>
</feature>
<evidence type="ECO:0000256" key="9">
    <source>
        <dbReference type="RuleBase" id="RU000688"/>
    </source>
</evidence>
<evidence type="ECO:0000256" key="6">
    <source>
        <dbReference type="ARBA" id="ARBA00023136"/>
    </source>
</evidence>
<dbReference type="GO" id="GO:0005886">
    <property type="term" value="C:plasma membrane"/>
    <property type="evidence" value="ECO:0007669"/>
    <property type="project" value="UniProtKB-SubCell"/>
</dbReference>
<evidence type="ECO:0000313" key="12">
    <source>
        <dbReference type="Ensembl" id="ENSSHAP00000001831.2"/>
    </source>
</evidence>
<dbReference type="GeneID" id="100924274"/>
<dbReference type="OrthoDB" id="9445677at2759"/>
<dbReference type="HOGENOM" id="CLU_012526_0_1_1"/>
<dbReference type="KEGG" id="shr:100924274"/>
<feature type="domain" description="G-protein coupled receptors family 1 profile" evidence="11">
    <location>
        <begin position="74"/>
        <end position="326"/>
    </location>
</feature>
<evidence type="ECO:0000256" key="4">
    <source>
        <dbReference type="ARBA" id="ARBA00022989"/>
    </source>
</evidence>
<gene>
    <name evidence="12" type="primary">LOC100924274</name>
</gene>
<evidence type="ECO:0000256" key="7">
    <source>
        <dbReference type="ARBA" id="ARBA00023170"/>
    </source>
</evidence>
<evidence type="ECO:0000256" key="8">
    <source>
        <dbReference type="ARBA" id="ARBA00023224"/>
    </source>
</evidence>
<keyword evidence="7 9" id="KW-0675">Receptor</keyword>
<sequence length="346" mass="38128">MPPKIYRWINIFGNNCRSFSYITSSPPQPRVRSNRNTTVGSHTNTSEFLLLAFSSHQETLLPLFLALYVAALLGNLLILVAIGSDSHLHTPMYILLVNLSLADLFFTSTTIPRLLHALLTGDRTITHSGCLAQVFFFLLAGNVDSYVLAAMAWDRYMAICRPLHYAAVVTLPCCVKLLGAVWTGTTLHSLLHTFLTARLSFCNNHALPHFYCDVYPLLQLACSDTSLNFLVALIEGGSTILLPAVCIITSYAYISTAVYRARATGGVRKALATCGSHLCVVGLFYGTLVGVYLQPPGQLNNWGRDQDLVATIMFSVVAPTLNPYIYSLQNREIKASLARIFMVNRN</sequence>
<dbReference type="InParanoid" id="G3VF77"/>
<dbReference type="GeneTree" id="ENSGT00940000153683"/>
<evidence type="ECO:0000256" key="1">
    <source>
        <dbReference type="ARBA" id="ARBA00004651"/>
    </source>
</evidence>
<dbReference type="SUPFAM" id="SSF81321">
    <property type="entry name" value="Family A G protein-coupled receptor-like"/>
    <property type="match status" value="1"/>
</dbReference>
<evidence type="ECO:0000256" key="5">
    <source>
        <dbReference type="ARBA" id="ARBA00023040"/>
    </source>
</evidence>
<comment type="subcellular location">
    <subcellularLocation>
        <location evidence="1 10">Cell membrane</location>
        <topology evidence="1 10">Multi-pass membrane protein</topology>
    </subcellularLocation>
</comment>
<proteinExistence type="inferred from homology"/>
<keyword evidence="4 10" id="KW-1133">Transmembrane helix</keyword>
<keyword evidence="6 10" id="KW-0472">Membrane</keyword>
<dbReference type="InterPro" id="IPR000725">
    <property type="entry name" value="Olfact_rcpt"/>
</dbReference>
<keyword evidence="10" id="KW-0552">Olfaction</keyword>
<dbReference type="Ensembl" id="ENSSHAT00000001852.2">
    <property type="protein sequence ID" value="ENSSHAP00000001831.2"/>
    <property type="gene ID" value="ENSSHAG00000001631.2"/>
</dbReference>
<accession>G3VF77</accession>
<feature type="transmembrane region" description="Helical" evidence="10">
    <location>
        <begin position="131"/>
        <end position="153"/>
    </location>
</feature>
<dbReference type="InterPro" id="IPR000276">
    <property type="entry name" value="GPCR_Rhodpsn"/>
</dbReference>
<dbReference type="PROSITE" id="PS50262">
    <property type="entry name" value="G_PROTEIN_RECEP_F1_2"/>
    <property type="match status" value="1"/>
</dbReference>
<evidence type="ECO:0000256" key="10">
    <source>
        <dbReference type="RuleBase" id="RU363047"/>
    </source>
</evidence>
<keyword evidence="3 9" id="KW-0812">Transmembrane</keyword>
<dbReference type="InterPro" id="IPR017452">
    <property type="entry name" value="GPCR_Rhodpsn_7TM"/>
</dbReference>
<keyword evidence="2 10" id="KW-1003">Cell membrane</keyword>
<reference evidence="12 13" key="1">
    <citation type="journal article" date="2011" name="Proc. Natl. Acad. Sci. U.S.A.">
        <title>Genetic diversity and population structure of the endangered marsupial Sarcophilus harrisii (Tasmanian devil).</title>
        <authorList>
            <person name="Miller W."/>
            <person name="Hayes V.M."/>
            <person name="Ratan A."/>
            <person name="Petersen D.C."/>
            <person name="Wittekindt N.E."/>
            <person name="Miller J."/>
            <person name="Walenz B."/>
            <person name="Knight J."/>
            <person name="Qi J."/>
            <person name="Zhao F."/>
            <person name="Wang Q."/>
            <person name="Bedoya-Reina O.C."/>
            <person name="Katiyar N."/>
            <person name="Tomsho L.P."/>
            <person name="Kasson L.M."/>
            <person name="Hardie R.A."/>
            <person name="Woodbridge P."/>
            <person name="Tindall E.A."/>
            <person name="Bertelsen M.F."/>
            <person name="Dixon D."/>
            <person name="Pyecroft S."/>
            <person name="Helgen K.M."/>
            <person name="Lesk A.M."/>
            <person name="Pringle T.H."/>
            <person name="Patterson N."/>
            <person name="Zhang Y."/>
            <person name="Kreiss A."/>
            <person name="Woods G.M."/>
            <person name="Jones M.E."/>
            <person name="Schuster S.C."/>
        </authorList>
    </citation>
    <scope>NUCLEOTIDE SEQUENCE [LARGE SCALE GENOMIC DNA]</scope>
</reference>